<reference evidence="2" key="1">
    <citation type="submission" date="2020-06" db="EMBL/GenBank/DDBJ databases">
        <title>WGS assembly of Ceratodon purpureus strain R40.</title>
        <authorList>
            <person name="Carey S.B."/>
            <person name="Jenkins J."/>
            <person name="Shu S."/>
            <person name="Lovell J.T."/>
            <person name="Sreedasyam A."/>
            <person name="Maumus F."/>
            <person name="Tiley G.P."/>
            <person name="Fernandez-Pozo N."/>
            <person name="Barry K."/>
            <person name="Chen C."/>
            <person name="Wang M."/>
            <person name="Lipzen A."/>
            <person name="Daum C."/>
            <person name="Saski C.A."/>
            <person name="Payton A.C."/>
            <person name="Mcbreen J.C."/>
            <person name="Conrad R.E."/>
            <person name="Kollar L.M."/>
            <person name="Olsson S."/>
            <person name="Huttunen S."/>
            <person name="Landis J.B."/>
            <person name="Wickett N.J."/>
            <person name="Johnson M.G."/>
            <person name="Rensing S.A."/>
            <person name="Grimwood J."/>
            <person name="Schmutz J."/>
            <person name="Mcdaniel S.F."/>
        </authorList>
    </citation>
    <scope>NUCLEOTIDE SEQUENCE</scope>
    <source>
        <strain evidence="2">R40</strain>
    </source>
</reference>
<accession>A0A8T0HXR7</accession>
<feature type="compositionally biased region" description="Basic and acidic residues" evidence="1">
    <location>
        <begin position="38"/>
        <end position="51"/>
    </location>
</feature>
<feature type="compositionally biased region" description="Polar residues" evidence="1">
    <location>
        <begin position="212"/>
        <end position="222"/>
    </location>
</feature>
<protein>
    <submittedName>
        <fullName evidence="2">Uncharacterized protein</fullName>
    </submittedName>
</protein>
<comment type="caution">
    <text evidence="2">The sequence shown here is derived from an EMBL/GenBank/DDBJ whole genome shotgun (WGS) entry which is preliminary data.</text>
</comment>
<evidence type="ECO:0000256" key="1">
    <source>
        <dbReference type="SAM" id="MobiDB-lite"/>
    </source>
</evidence>
<feature type="region of interest" description="Disordered" evidence="1">
    <location>
        <begin position="94"/>
        <end position="145"/>
    </location>
</feature>
<evidence type="ECO:0000313" key="2">
    <source>
        <dbReference type="EMBL" id="KAG0575509.1"/>
    </source>
</evidence>
<keyword evidence="3" id="KW-1185">Reference proteome</keyword>
<evidence type="ECO:0000313" key="3">
    <source>
        <dbReference type="Proteomes" id="UP000822688"/>
    </source>
</evidence>
<proteinExistence type="predicted"/>
<gene>
    <name evidence="2" type="ORF">KC19_5G009200</name>
</gene>
<feature type="compositionally biased region" description="Basic and acidic residues" evidence="1">
    <location>
        <begin position="201"/>
        <end position="210"/>
    </location>
</feature>
<dbReference type="Proteomes" id="UP000822688">
    <property type="component" value="Chromosome 5"/>
</dbReference>
<dbReference type="EMBL" id="CM026425">
    <property type="protein sequence ID" value="KAG0575509.1"/>
    <property type="molecule type" value="Genomic_DNA"/>
</dbReference>
<dbReference type="AlphaFoldDB" id="A0A8T0HXR7"/>
<feature type="region of interest" description="Disordered" evidence="1">
    <location>
        <begin position="1"/>
        <end position="51"/>
    </location>
</feature>
<sequence>MSHGAAESSPDGDQHRQRGAHMEEREREARVVPQQQRQIREARRGSDGLVDHRPQNAVQRHEPALHVLAPVHSLQLNPQRRHHHHGLLLHPVASPQQQPQSARHHHPLQPLALPSLPHHGQHHRAPDQPHQQPHTPFLHQPHPALLHDDPVRVHERKPSLLMRLAHILVQRMRRLHLLLIIPPHRRHSQIITFLQNNEKYDPTSSWHREPLASSQTQASSDH</sequence>
<organism evidence="2 3">
    <name type="scientific">Ceratodon purpureus</name>
    <name type="common">Fire moss</name>
    <name type="synonym">Dicranum purpureum</name>
    <dbReference type="NCBI Taxonomy" id="3225"/>
    <lineage>
        <taxon>Eukaryota</taxon>
        <taxon>Viridiplantae</taxon>
        <taxon>Streptophyta</taxon>
        <taxon>Embryophyta</taxon>
        <taxon>Bryophyta</taxon>
        <taxon>Bryophytina</taxon>
        <taxon>Bryopsida</taxon>
        <taxon>Dicranidae</taxon>
        <taxon>Pseudoditrichales</taxon>
        <taxon>Ditrichaceae</taxon>
        <taxon>Ceratodon</taxon>
    </lineage>
</organism>
<feature type="compositionally biased region" description="Basic and acidic residues" evidence="1">
    <location>
        <begin position="12"/>
        <end position="30"/>
    </location>
</feature>
<feature type="region of interest" description="Disordered" evidence="1">
    <location>
        <begin position="201"/>
        <end position="222"/>
    </location>
</feature>
<name>A0A8T0HXR7_CERPU</name>